<dbReference type="EMBL" id="CM042037">
    <property type="protein sequence ID" value="KAI3741055.1"/>
    <property type="molecule type" value="Genomic_DNA"/>
</dbReference>
<protein>
    <submittedName>
        <fullName evidence="1">Uncharacterized protein</fullName>
    </submittedName>
</protein>
<evidence type="ECO:0000313" key="2">
    <source>
        <dbReference type="Proteomes" id="UP001056120"/>
    </source>
</evidence>
<reference evidence="1 2" key="2">
    <citation type="journal article" date="2022" name="Mol. Ecol. Resour.">
        <title>The genomes of chicory, endive, great burdock and yacon provide insights into Asteraceae paleo-polyploidization history and plant inulin production.</title>
        <authorList>
            <person name="Fan W."/>
            <person name="Wang S."/>
            <person name="Wang H."/>
            <person name="Wang A."/>
            <person name="Jiang F."/>
            <person name="Liu H."/>
            <person name="Zhao H."/>
            <person name="Xu D."/>
            <person name="Zhang Y."/>
        </authorList>
    </citation>
    <scope>NUCLEOTIDE SEQUENCE [LARGE SCALE GENOMIC DNA]</scope>
    <source>
        <strain evidence="2">cv. Yunnan</strain>
        <tissue evidence="1">Leaves</tissue>
    </source>
</reference>
<gene>
    <name evidence="1" type="ORF">L1987_58722</name>
</gene>
<sequence length="143" mass="15842">MNTTTTTTLPKRMAGAGGDPVPIEIGARGTVGNLVMKEIEYFRRLESSGGGDEDGDHGKCSNKNSVNRDKKHRGDGGGSNFWPSFGFLTITWRRGKRKGGGNGRFLPRMCTMVDVSESRHHRLSKIPSFNYRNLKDDINKLEV</sequence>
<proteinExistence type="predicted"/>
<accession>A0ACB9D3I7</accession>
<name>A0ACB9D3I7_9ASTR</name>
<comment type="caution">
    <text evidence="1">The sequence shown here is derived from an EMBL/GenBank/DDBJ whole genome shotgun (WGS) entry which is preliminary data.</text>
</comment>
<evidence type="ECO:0000313" key="1">
    <source>
        <dbReference type="EMBL" id="KAI3741055.1"/>
    </source>
</evidence>
<keyword evidence="2" id="KW-1185">Reference proteome</keyword>
<organism evidence="1 2">
    <name type="scientific">Smallanthus sonchifolius</name>
    <dbReference type="NCBI Taxonomy" id="185202"/>
    <lineage>
        <taxon>Eukaryota</taxon>
        <taxon>Viridiplantae</taxon>
        <taxon>Streptophyta</taxon>
        <taxon>Embryophyta</taxon>
        <taxon>Tracheophyta</taxon>
        <taxon>Spermatophyta</taxon>
        <taxon>Magnoliopsida</taxon>
        <taxon>eudicotyledons</taxon>
        <taxon>Gunneridae</taxon>
        <taxon>Pentapetalae</taxon>
        <taxon>asterids</taxon>
        <taxon>campanulids</taxon>
        <taxon>Asterales</taxon>
        <taxon>Asteraceae</taxon>
        <taxon>Asteroideae</taxon>
        <taxon>Heliantheae alliance</taxon>
        <taxon>Millerieae</taxon>
        <taxon>Smallanthus</taxon>
    </lineage>
</organism>
<dbReference type="Proteomes" id="UP001056120">
    <property type="component" value="Linkage Group LG20"/>
</dbReference>
<reference evidence="2" key="1">
    <citation type="journal article" date="2022" name="Mol. Ecol. Resour.">
        <title>The genomes of chicory, endive, great burdock and yacon provide insights into Asteraceae palaeo-polyploidization history and plant inulin production.</title>
        <authorList>
            <person name="Fan W."/>
            <person name="Wang S."/>
            <person name="Wang H."/>
            <person name="Wang A."/>
            <person name="Jiang F."/>
            <person name="Liu H."/>
            <person name="Zhao H."/>
            <person name="Xu D."/>
            <person name="Zhang Y."/>
        </authorList>
    </citation>
    <scope>NUCLEOTIDE SEQUENCE [LARGE SCALE GENOMIC DNA]</scope>
    <source>
        <strain evidence="2">cv. Yunnan</strain>
    </source>
</reference>